<dbReference type="Proteomes" id="UP001634394">
    <property type="component" value="Unassembled WGS sequence"/>
</dbReference>
<feature type="compositionally biased region" description="Basic and acidic residues" evidence="1">
    <location>
        <begin position="134"/>
        <end position="153"/>
    </location>
</feature>
<feature type="compositionally biased region" description="Polar residues" evidence="1">
    <location>
        <begin position="9"/>
        <end position="26"/>
    </location>
</feature>
<accession>A0ABD3X055</accession>
<sequence length="536" mass="62348">MSMERKQYTRSGTRIDSSKGMQSAENAASNMDEFLKALEDIRDIDIDKLKTLFSKTANPESQPMVNGLIIERSSIIESLQQEKEIVETKLEEERKFRKEYVRFFGERKINDLSKKLEDMITAIKNLEKETERLNKNNKNLEEEKQKALEEKRKASARLSKPSDHMTDSYPNIADLSYQKETSRLGERYSALYDNQWPIAFEVLTETYRQTDEMAIQILLNVLIECHNFAKRKAEIQMYELVRAVTGGSSAQVGNELRFHLQKARRQVDISRVDILVKECESHVKSRVMCMQLYLDVDKDMKEYINECFQVCWLMAIQDVPVVMGHMPKRFEDFNIKLYKPYSRSGSKIEFTVWPPLLLHEGGPVLATGVAQPILEIRKEDVRSVKQIRTAWGERQESQYQARFTQTKLKQDDLYYKPQASRMKTEYKTNSAINISRGTDTNYDMHPVKTSYTQTSFIGEQDSHKAPAYKTRNKQITPEMSQNSQKVRRTHAETKYADSTTSRNTKISKSSRDTDHGYGHLQGRAEKYVDTRNLLTH</sequence>
<dbReference type="AlphaFoldDB" id="A0ABD3X055"/>
<dbReference type="EMBL" id="JBJQND010000004">
    <property type="protein sequence ID" value="KAL3878219.1"/>
    <property type="molecule type" value="Genomic_DNA"/>
</dbReference>
<organism evidence="3 4">
    <name type="scientific">Sinanodonta woodiana</name>
    <name type="common">Chinese pond mussel</name>
    <name type="synonym">Anodonta woodiana</name>
    <dbReference type="NCBI Taxonomy" id="1069815"/>
    <lineage>
        <taxon>Eukaryota</taxon>
        <taxon>Metazoa</taxon>
        <taxon>Spiralia</taxon>
        <taxon>Lophotrochozoa</taxon>
        <taxon>Mollusca</taxon>
        <taxon>Bivalvia</taxon>
        <taxon>Autobranchia</taxon>
        <taxon>Heteroconchia</taxon>
        <taxon>Palaeoheterodonta</taxon>
        <taxon>Unionida</taxon>
        <taxon>Unionoidea</taxon>
        <taxon>Unionidae</taxon>
        <taxon>Unioninae</taxon>
        <taxon>Sinanodonta</taxon>
    </lineage>
</organism>
<gene>
    <name evidence="3" type="ORF">ACJMK2_030586</name>
</gene>
<feature type="region of interest" description="Disordered" evidence="1">
    <location>
        <begin position="134"/>
        <end position="170"/>
    </location>
</feature>
<reference evidence="3 4" key="1">
    <citation type="submission" date="2024-11" db="EMBL/GenBank/DDBJ databases">
        <title>Chromosome-level genome assembly of the freshwater bivalve Anodonta woodiana.</title>
        <authorList>
            <person name="Chen X."/>
        </authorList>
    </citation>
    <scope>NUCLEOTIDE SEQUENCE [LARGE SCALE GENOMIC DNA]</scope>
    <source>
        <strain evidence="3">MN2024</strain>
        <tissue evidence="3">Gills</tissue>
    </source>
</reference>
<dbReference type="Pfam" id="PF16026">
    <property type="entry name" value="MIEAP"/>
    <property type="match status" value="1"/>
</dbReference>
<feature type="region of interest" description="Disordered" evidence="1">
    <location>
        <begin position="476"/>
        <end position="536"/>
    </location>
</feature>
<evidence type="ECO:0000256" key="1">
    <source>
        <dbReference type="SAM" id="MobiDB-lite"/>
    </source>
</evidence>
<feature type="region of interest" description="Disordered" evidence="1">
    <location>
        <begin position="1"/>
        <end position="26"/>
    </location>
</feature>
<dbReference type="EMBL" id="JBJQND010000004">
    <property type="protein sequence ID" value="KAL3878218.1"/>
    <property type="molecule type" value="Genomic_DNA"/>
</dbReference>
<feature type="domain" description="Mitochondria-eating protein C-terminal" evidence="2">
    <location>
        <begin position="181"/>
        <end position="371"/>
    </location>
</feature>
<keyword evidence="4" id="KW-1185">Reference proteome</keyword>
<feature type="compositionally biased region" description="Polar residues" evidence="1">
    <location>
        <begin position="496"/>
        <end position="507"/>
    </location>
</feature>
<proteinExistence type="predicted"/>
<protein>
    <recommendedName>
        <fullName evidence="2">Mitochondria-eating protein C-terminal domain-containing protein</fullName>
    </recommendedName>
</protein>
<name>A0ABD3X055_SINWO</name>
<evidence type="ECO:0000259" key="2">
    <source>
        <dbReference type="Pfam" id="PF16026"/>
    </source>
</evidence>
<dbReference type="InterPro" id="IPR031981">
    <property type="entry name" value="MIEAP_C"/>
</dbReference>
<comment type="caution">
    <text evidence="3">The sequence shown here is derived from an EMBL/GenBank/DDBJ whole genome shotgun (WGS) entry which is preliminary data.</text>
</comment>
<feature type="compositionally biased region" description="Basic and acidic residues" evidence="1">
    <location>
        <begin position="509"/>
        <end position="529"/>
    </location>
</feature>
<evidence type="ECO:0000313" key="3">
    <source>
        <dbReference type="EMBL" id="KAL3878218.1"/>
    </source>
</evidence>
<evidence type="ECO:0000313" key="4">
    <source>
        <dbReference type="Proteomes" id="UP001634394"/>
    </source>
</evidence>